<name>A0A1G9WY90_9FLAO</name>
<evidence type="ECO:0000256" key="2">
    <source>
        <dbReference type="SAM" id="Phobius"/>
    </source>
</evidence>
<dbReference type="OrthoDB" id="1090267at2"/>
<evidence type="ECO:0000259" key="4">
    <source>
        <dbReference type="SMART" id="SM00421"/>
    </source>
</evidence>
<dbReference type="SUPFAM" id="SSF46894">
    <property type="entry name" value="C-terminal effector domain of the bipartite response regulators"/>
    <property type="match status" value="1"/>
</dbReference>
<feature type="domain" description="HTH luxR-type" evidence="4">
    <location>
        <begin position="874"/>
        <end position="931"/>
    </location>
</feature>
<proteinExistence type="predicted"/>
<dbReference type="Gene3D" id="2.60.40.10">
    <property type="entry name" value="Immunoglobulins"/>
    <property type="match status" value="1"/>
</dbReference>
<dbReference type="InterPro" id="IPR000792">
    <property type="entry name" value="Tscrpt_reg_LuxR_C"/>
</dbReference>
<dbReference type="AlphaFoldDB" id="A0A1G9WY90"/>
<reference evidence="5 6" key="1">
    <citation type="submission" date="2016-10" db="EMBL/GenBank/DDBJ databases">
        <authorList>
            <person name="de Groot N.N."/>
        </authorList>
    </citation>
    <scope>NUCLEOTIDE SEQUENCE [LARGE SCALE GENOMIC DNA]</scope>
    <source>
        <strain evidence="5 6">DSM 19886</strain>
    </source>
</reference>
<dbReference type="GO" id="GO:0006355">
    <property type="term" value="P:regulation of DNA-templated transcription"/>
    <property type="evidence" value="ECO:0007669"/>
    <property type="project" value="InterPro"/>
</dbReference>
<dbReference type="GO" id="GO:0003677">
    <property type="term" value="F:DNA binding"/>
    <property type="evidence" value="ECO:0007669"/>
    <property type="project" value="InterPro"/>
</dbReference>
<dbReference type="InterPro" id="IPR011123">
    <property type="entry name" value="Y_Y_Y"/>
</dbReference>
<dbReference type="InterPro" id="IPR036388">
    <property type="entry name" value="WH-like_DNA-bd_sf"/>
</dbReference>
<keyword evidence="6" id="KW-1185">Reference proteome</keyword>
<evidence type="ECO:0000313" key="6">
    <source>
        <dbReference type="Proteomes" id="UP000199440"/>
    </source>
</evidence>
<dbReference type="EMBL" id="FNGV01000016">
    <property type="protein sequence ID" value="SDM89388.1"/>
    <property type="molecule type" value="Genomic_DNA"/>
</dbReference>
<feature type="chain" id="PRO_5011575188" evidence="3">
    <location>
        <begin position="20"/>
        <end position="934"/>
    </location>
</feature>
<keyword evidence="2" id="KW-1133">Transmembrane helix</keyword>
<evidence type="ECO:0000313" key="5">
    <source>
        <dbReference type="EMBL" id="SDM89388.1"/>
    </source>
</evidence>
<dbReference type="Gene3D" id="2.130.10.10">
    <property type="entry name" value="YVTN repeat-like/Quinoprotein amine dehydrogenase"/>
    <property type="match status" value="1"/>
</dbReference>
<dbReference type="Pfam" id="PF07495">
    <property type="entry name" value="Y_Y_Y"/>
    <property type="match status" value="1"/>
</dbReference>
<dbReference type="InterPro" id="IPR016032">
    <property type="entry name" value="Sig_transdc_resp-reg_C-effctor"/>
</dbReference>
<dbReference type="InterPro" id="IPR013783">
    <property type="entry name" value="Ig-like_fold"/>
</dbReference>
<dbReference type="SMART" id="SM00421">
    <property type="entry name" value="HTH_LUXR"/>
    <property type="match status" value="1"/>
</dbReference>
<feature type="signal peptide" evidence="3">
    <location>
        <begin position="1"/>
        <end position="19"/>
    </location>
</feature>
<evidence type="ECO:0000256" key="1">
    <source>
        <dbReference type="SAM" id="Coils"/>
    </source>
</evidence>
<keyword evidence="1" id="KW-0175">Coiled coil</keyword>
<sequence>MVCKILNLLFLFLSIGLLSQELPPVQNYSPIDYGAENQNWSVSQSDNKHIYVANNGGLLEFDGSKWKLYPSPNGTYIRSVEVIGARIYTGSYMEFGYWKKNEFGNLEYFSVSSKIQNRLVEDEHFWNISEFKDWVLFQSLDRIYIYNTIDESFEMLDAKTTKAEILKVGNSIYFQKINEGIFTIENGKSVLVSDNSILKKDIVVGAFSIDESTLLVTELGEFYFLDTHGLRRWNITADDELASVKVYSSIQLNDNSFVLGTIANGIYHIDKNGDLAAHINQERGLNNNTVLSLFQDVDHNLWLGLDNGMSVINLDSPFKEYIDQVGRIGVVYSSNLFNGFKYLGTNQGLFVKRENEEGVYKLVKHTEGQVWVLKNIGGTLFCGHNSGTFVVNEDVAEQISDLPGTWDIKQLESNNNLLLQGNYKGLSVLERTNGQWQFRNKIEGFESSSRFFEFVDRQHILVNHEYKGIFDLKVDTDFKKVLSVKQKNSKGTGSSLIKFNGEIVYTTVNGVFKFDMERQDFVSDVLLTAKLFNADEHIIGVLTPNDDTGKLWGFTDSNIIYLAPGQFNNKLVANRIPIPKSFRNSMGVFGFESITHLKDDLYLIGISNGYITLDLKKLKTQEYHISINSVSKEFYDAPKIAEKVVGNNEFNYSENNLNFGFSVPEFDKFTEVYYQHQLNGIYDEWSIWSTAAEVSFKNLPYGDYIFKVRAKAGNTFTDNIASFEFTIARPWYISNLAILLYVISITLITVLIHKLYKTYYKKQQDLLLKENKKRLKRKKLKTQKKIVQIKNEKLQSEIKSKNRELAVSTMSLIKKNEFLNAIKEQLKESKDNPKIKSVIRTIDRNINNADDWKLFEEAFNNADKDFLKKVKTLHPELTPNDLRLCAYLRLNLSSKEIAPLLNISSRSVEVKRYRLRKKMALSHENNLTDYIFNL</sequence>
<gene>
    <name evidence="5" type="ORF">SAMN04488514_116108</name>
</gene>
<organism evidence="5 6">
    <name type="scientific">Kriegella aquimaris</name>
    <dbReference type="NCBI Taxonomy" id="192904"/>
    <lineage>
        <taxon>Bacteria</taxon>
        <taxon>Pseudomonadati</taxon>
        <taxon>Bacteroidota</taxon>
        <taxon>Flavobacteriia</taxon>
        <taxon>Flavobacteriales</taxon>
        <taxon>Flavobacteriaceae</taxon>
        <taxon>Kriegella</taxon>
    </lineage>
</organism>
<feature type="coiled-coil region" evidence="1">
    <location>
        <begin position="772"/>
        <end position="804"/>
    </location>
</feature>
<dbReference type="STRING" id="192904.SAMN04488514_116108"/>
<dbReference type="Proteomes" id="UP000199440">
    <property type="component" value="Unassembled WGS sequence"/>
</dbReference>
<keyword evidence="2" id="KW-0472">Membrane</keyword>
<evidence type="ECO:0000256" key="3">
    <source>
        <dbReference type="SAM" id="SignalP"/>
    </source>
</evidence>
<dbReference type="InterPro" id="IPR015943">
    <property type="entry name" value="WD40/YVTN_repeat-like_dom_sf"/>
</dbReference>
<dbReference type="RefSeq" id="WP_089894867.1">
    <property type="nucleotide sequence ID" value="NZ_FNGV01000016.1"/>
</dbReference>
<feature type="transmembrane region" description="Helical" evidence="2">
    <location>
        <begin position="731"/>
        <end position="752"/>
    </location>
</feature>
<dbReference type="Gene3D" id="1.10.10.10">
    <property type="entry name" value="Winged helix-like DNA-binding domain superfamily/Winged helix DNA-binding domain"/>
    <property type="match status" value="1"/>
</dbReference>
<keyword evidence="2" id="KW-0812">Transmembrane</keyword>
<protein>
    <submittedName>
        <fullName evidence="5">Regulatory protein, luxR family</fullName>
    </submittedName>
</protein>
<keyword evidence="3" id="KW-0732">Signal</keyword>
<accession>A0A1G9WY90</accession>